<name>A0A7E4UUS7_PANRE</name>
<dbReference type="AlphaFoldDB" id="A0A7E4UUS7"/>
<evidence type="ECO:0000313" key="2">
    <source>
        <dbReference type="WBParaSite" id="Pan_g12648.t1"/>
    </source>
</evidence>
<dbReference type="Proteomes" id="UP000492821">
    <property type="component" value="Unassembled WGS sequence"/>
</dbReference>
<reference evidence="2" key="2">
    <citation type="submission" date="2020-10" db="UniProtKB">
        <authorList>
            <consortium name="WormBaseParasite"/>
        </authorList>
    </citation>
    <scope>IDENTIFICATION</scope>
</reference>
<sequence>MSSDDANPPREATISVLRDSGNKVTVMIQVPGLQRRRNIFKAIWHFFSKPSNPFRLSSNGFFSNYALTNATLDFSIDVYENKQALKEHSEVRQTYFVKIEQFPSRINPESAEFELVEADSGNCYFLLTAIKLDNLNTNWKEFQADHGTLDASKV</sequence>
<organism evidence="1 2">
    <name type="scientific">Panagrellus redivivus</name>
    <name type="common">Microworm</name>
    <dbReference type="NCBI Taxonomy" id="6233"/>
    <lineage>
        <taxon>Eukaryota</taxon>
        <taxon>Metazoa</taxon>
        <taxon>Ecdysozoa</taxon>
        <taxon>Nematoda</taxon>
        <taxon>Chromadorea</taxon>
        <taxon>Rhabditida</taxon>
        <taxon>Tylenchina</taxon>
        <taxon>Panagrolaimomorpha</taxon>
        <taxon>Panagrolaimoidea</taxon>
        <taxon>Panagrolaimidae</taxon>
        <taxon>Panagrellus</taxon>
    </lineage>
</organism>
<evidence type="ECO:0000313" key="1">
    <source>
        <dbReference type="Proteomes" id="UP000492821"/>
    </source>
</evidence>
<reference evidence="1" key="1">
    <citation type="journal article" date="2013" name="Genetics">
        <title>The draft genome and transcriptome of Panagrellus redivivus are shaped by the harsh demands of a free-living lifestyle.</title>
        <authorList>
            <person name="Srinivasan J."/>
            <person name="Dillman A.R."/>
            <person name="Macchietto M.G."/>
            <person name="Heikkinen L."/>
            <person name="Lakso M."/>
            <person name="Fracchia K.M."/>
            <person name="Antoshechkin I."/>
            <person name="Mortazavi A."/>
            <person name="Wong G."/>
            <person name="Sternberg P.W."/>
        </authorList>
    </citation>
    <scope>NUCLEOTIDE SEQUENCE [LARGE SCALE GENOMIC DNA]</scope>
    <source>
        <strain evidence="1">MT8872</strain>
    </source>
</reference>
<accession>A0A7E4UUS7</accession>
<protein>
    <submittedName>
        <fullName evidence="2">MATH domain-containing protein</fullName>
    </submittedName>
</protein>
<dbReference type="WBParaSite" id="Pan_g12648.t1">
    <property type="protein sequence ID" value="Pan_g12648.t1"/>
    <property type="gene ID" value="Pan_g12648"/>
</dbReference>
<proteinExistence type="predicted"/>
<keyword evidence="1" id="KW-1185">Reference proteome</keyword>